<dbReference type="Pfam" id="PF00313">
    <property type="entry name" value="CSD"/>
    <property type="match status" value="1"/>
</dbReference>
<dbReference type="CDD" id="cd04458">
    <property type="entry name" value="CSP_CDS"/>
    <property type="match status" value="1"/>
</dbReference>
<dbReference type="Gene3D" id="2.40.50.140">
    <property type="entry name" value="Nucleic acid-binding proteins"/>
    <property type="match status" value="1"/>
</dbReference>
<dbReference type="InterPro" id="IPR002059">
    <property type="entry name" value="CSP_DNA-bd"/>
</dbReference>
<dbReference type="InterPro" id="IPR012340">
    <property type="entry name" value="NA-bd_OB-fold"/>
</dbReference>
<dbReference type="PROSITE" id="PS51857">
    <property type="entry name" value="CSD_2"/>
    <property type="match status" value="1"/>
</dbReference>
<feature type="compositionally biased region" description="Basic and acidic residues" evidence="1">
    <location>
        <begin position="1"/>
        <end position="30"/>
    </location>
</feature>
<feature type="region of interest" description="Disordered" evidence="1">
    <location>
        <begin position="1"/>
        <end position="38"/>
    </location>
</feature>
<dbReference type="EMBL" id="JBEPMO010000003">
    <property type="protein sequence ID" value="MET3731289.1"/>
    <property type="molecule type" value="Genomic_DNA"/>
</dbReference>
<organism evidence="3 4">
    <name type="scientific">Moheibacter stercoris</name>
    <dbReference type="NCBI Taxonomy" id="1628251"/>
    <lineage>
        <taxon>Bacteria</taxon>
        <taxon>Pseudomonadati</taxon>
        <taxon>Bacteroidota</taxon>
        <taxon>Flavobacteriia</taxon>
        <taxon>Flavobacteriales</taxon>
        <taxon>Weeksellaceae</taxon>
        <taxon>Moheibacter</taxon>
    </lineage>
</organism>
<name>A0ABV2LT49_9FLAO</name>
<sequence>MSDSFSKKENLKKRADKKKEKALKREERKTQNNKGKSLESMFAYVDEFGRITSTPPDQSKKEDINLDDIQLGAAPIEDDAAEAVSPTGVVTYFSDKGYGFITDDKTKNNIFFHMNEFLEPIKLKDKVQFEIKKTPRGDNATQLKKI</sequence>
<dbReference type="SUPFAM" id="SSF50249">
    <property type="entry name" value="Nucleic acid-binding proteins"/>
    <property type="match status" value="1"/>
</dbReference>
<protein>
    <submittedName>
        <fullName evidence="3">Cold shock CspA family protein</fullName>
    </submittedName>
</protein>
<evidence type="ECO:0000313" key="3">
    <source>
        <dbReference type="EMBL" id="MET3731289.1"/>
    </source>
</evidence>
<dbReference type="SMART" id="SM00357">
    <property type="entry name" value="CSP"/>
    <property type="match status" value="1"/>
</dbReference>
<feature type="domain" description="CSD" evidence="2">
    <location>
        <begin position="85"/>
        <end position="145"/>
    </location>
</feature>
<comment type="caution">
    <text evidence="3">The sequence shown here is derived from an EMBL/GenBank/DDBJ whole genome shotgun (WGS) entry which is preliminary data.</text>
</comment>
<evidence type="ECO:0000313" key="4">
    <source>
        <dbReference type="Proteomes" id="UP001549146"/>
    </source>
</evidence>
<reference evidence="3 4" key="1">
    <citation type="submission" date="2024-06" db="EMBL/GenBank/DDBJ databases">
        <title>Genomic Encyclopedia of Type Strains, Phase IV (KMG-IV): sequencing the most valuable type-strain genomes for metagenomic binning, comparative biology and taxonomic classification.</title>
        <authorList>
            <person name="Goeker M."/>
        </authorList>
    </citation>
    <scope>NUCLEOTIDE SEQUENCE [LARGE SCALE GENOMIC DNA]</scope>
    <source>
        <strain evidence="3 4">DSM 29388</strain>
    </source>
</reference>
<dbReference type="Proteomes" id="UP001549146">
    <property type="component" value="Unassembled WGS sequence"/>
</dbReference>
<evidence type="ECO:0000259" key="2">
    <source>
        <dbReference type="PROSITE" id="PS51857"/>
    </source>
</evidence>
<dbReference type="InterPro" id="IPR011129">
    <property type="entry name" value="CSD"/>
</dbReference>
<proteinExistence type="predicted"/>
<gene>
    <name evidence="3" type="ORF">ABID46_000856</name>
</gene>
<accession>A0ABV2LT49</accession>
<evidence type="ECO:0000256" key="1">
    <source>
        <dbReference type="SAM" id="MobiDB-lite"/>
    </source>
</evidence>
<dbReference type="RefSeq" id="WP_354507407.1">
    <property type="nucleotide sequence ID" value="NZ_JBEPMO010000003.1"/>
</dbReference>
<keyword evidence="4" id="KW-1185">Reference proteome</keyword>